<evidence type="ECO:0000313" key="4">
    <source>
        <dbReference type="Proteomes" id="UP000536179"/>
    </source>
</evidence>
<evidence type="ECO:0000256" key="2">
    <source>
        <dbReference type="SAM" id="Phobius"/>
    </source>
</evidence>
<dbReference type="RefSeq" id="WP_184305120.1">
    <property type="nucleotide sequence ID" value="NZ_JACHXU010000007.1"/>
</dbReference>
<dbReference type="EMBL" id="JACHXU010000007">
    <property type="protein sequence ID" value="MBB3206669.1"/>
    <property type="molecule type" value="Genomic_DNA"/>
</dbReference>
<proteinExistence type="predicted"/>
<organism evidence="3 4">
    <name type="scientific">Aporhodopirellula rubra</name>
    <dbReference type="NCBI Taxonomy" id="980271"/>
    <lineage>
        <taxon>Bacteria</taxon>
        <taxon>Pseudomonadati</taxon>
        <taxon>Planctomycetota</taxon>
        <taxon>Planctomycetia</taxon>
        <taxon>Pirellulales</taxon>
        <taxon>Pirellulaceae</taxon>
        <taxon>Aporhodopirellula</taxon>
    </lineage>
</organism>
<reference evidence="3 4" key="1">
    <citation type="submission" date="2020-08" db="EMBL/GenBank/DDBJ databases">
        <title>Genomic Encyclopedia of Type Strains, Phase III (KMG-III): the genomes of soil and plant-associated and newly described type strains.</title>
        <authorList>
            <person name="Whitman W."/>
        </authorList>
    </citation>
    <scope>NUCLEOTIDE SEQUENCE [LARGE SCALE GENOMIC DNA]</scope>
    <source>
        <strain evidence="3 4">CECT 8075</strain>
    </source>
</reference>
<keyword evidence="2" id="KW-0812">Transmembrane</keyword>
<keyword evidence="4" id="KW-1185">Reference proteome</keyword>
<protein>
    <submittedName>
        <fullName evidence="3">Uncharacterized protein</fullName>
    </submittedName>
</protein>
<dbReference type="Proteomes" id="UP000536179">
    <property type="component" value="Unassembled WGS sequence"/>
</dbReference>
<gene>
    <name evidence="3" type="ORF">FHS27_002481</name>
</gene>
<name>A0A7W5DY43_9BACT</name>
<keyword evidence="2" id="KW-1133">Transmembrane helix</keyword>
<evidence type="ECO:0000256" key="1">
    <source>
        <dbReference type="SAM" id="Coils"/>
    </source>
</evidence>
<keyword evidence="1" id="KW-0175">Coiled coil</keyword>
<dbReference type="AlphaFoldDB" id="A0A7W5DY43"/>
<sequence>MNNNVSRNENELSAAALLSRGGSPRNPAPTMHPLSKGLLAVSIMLGVILLCGLALRMSVGLVSDQQHASLGVSAKQASRSNDEQLSERQREIERIREEARRKDRELLNRRRERLWREQCVDRPDKTAAYQNWYHEVREIEDQLKGAEEIQAQLGPEEAKNGPLAEGSVLWHRKQRLLDLKADAPSL</sequence>
<accession>A0A7W5DY43</accession>
<feature type="transmembrane region" description="Helical" evidence="2">
    <location>
        <begin position="37"/>
        <end position="55"/>
    </location>
</feature>
<feature type="coiled-coil region" evidence="1">
    <location>
        <begin position="82"/>
        <end position="149"/>
    </location>
</feature>
<evidence type="ECO:0000313" key="3">
    <source>
        <dbReference type="EMBL" id="MBB3206669.1"/>
    </source>
</evidence>
<comment type="caution">
    <text evidence="3">The sequence shown here is derived from an EMBL/GenBank/DDBJ whole genome shotgun (WGS) entry which is preliminary data.</text>
</comment>
<keyword evidence="2" id="KW-0472">Membrane</keyword>